<evidence type="ECO:0000256" key="5">
    <source>
        <dbReference type="PIRNR" id="PIRNR038471"/>
    </source>
</evidence>
<sequence>MRFLKNKLTVTVIVLSVSFLILIGYTVGKEKMSTAGNGVGVVLNSVQGVVYKFNSKLKKSAKFMFHFKDVKEENKRLREENVVLKDKALKYDSLAKENERFKKMVNFKDQRSEYDYIGCEIIGKSGENWLDGFVINRGSDDGIQKKMVVATGEGLVGQVTSVANKWSIVQSIINENIQVAGMLNSTRENDGVVKGYKDYSNKLLAKLYFLPLDSKVKKGDTVLTSALGSLYPKDIKIGTVIDVEEDKGKLVKNALIEPSVDFNRLEELFVVVSKNKDGKY</sequence>
<accession>A0A0A0IGX8</accession>
<dbReference type="Gene3D" id="2.40.10.350">
    <property type="entry name" value="Rod shape-determining protein MreC, domain 2"/>
    <property type="match status" value="1"/>
</dbReference>
<comment type="similarity">
    <text evidence="1 5">Belongs to the MreC family.</text>
</comment>
<proteinExistence type="inferred from homology"/>
<dbReference type="InterPro" id="IPR042175">
    <property type="entry name" value="Cell/Rod_MreC_2"/>
</dbReference>
<reference evidence="7 8" key="1">
    <citation type="submission" date="2014-01" db="EMBL/GenBank/DDBJ databases">
        <title>Plasmidome dynamics in the species complex Clostridium novyi sensu lato converts strains of independent lineages into distinctly different pathogens.</title>
        <authorList>
            <person name="Skarin H."/>
            <person name="Segerman B."/>
        </authorList>
    </citation>
    <scope>NUCLEOTIDE SEQUENCE [LARGE SCALE GENOMIC DNA]</scope>
    <source>
        <strain evidence="7 8">DC5</strain>
    </source>
</reference>
<comment type="caution">
    <text evidence="7">The sequence shown here is derived from an EMBL/GenBank/DDBJ whole genome shotgun (WGS) entry which is preliminary data.</text>
</comment>
<protein>
    <recommendedName>
        <fullName evidence="2 5">Cell shape-determining protein MreC</fullName>
    </recommendedName>
    <alternativeName>
        <fullName evidence="4 5">Cell shape protein MreC</fullName>
    </alternativeName>
</protein>
<dbReference type="Proteomes" id="UP000030014">
    <property type="component" value="Unassembled WGS sequence"/>
</dbReference>
<feature type="domain" description="Rod shape-determining protein MreC beta-barrel core" evidence="6">
    <location>
        <begin position="121"/>
        <end position="271"/>
    </location>
</feature>
<dbReference type="Pfam" id="PF04085">
    <property type="entry name" value="MreC"/>
    <property type="match status" value="1"/>
</dbReference>
<evidence type="ECO:0000256" key="1">
    <source>
        <dbReference type="ARBA" id="ARBA00009369"/>
    </source>
</evidence>
<dbReference type="GO" id="GO:0005886">
    <property type="term" value="C:plasma membrane"/>
    <property type="evidence" value="ECO:0007669"/>
    <property type="project" value="TreeGrafter"/>
</dbReference>
<comment type="function">
    <text evidence="5">Involved in formation and maintenance of cell shape.</text>
</comment>
<name>A0A0A0IGX8_CLOBO</name>
<dbReference type="InterPro" id="IPR007221">
    <property type="entry name" value="MreC"/>
</dbReference>
<evidence type="ECO:0000313" key="7">
    <source>
        <dbReference type="EMBL" id="KGM99526.1"/>
    </source>
</evidence>
<dbReference type="PANTHER" id="PTHR34138:SF1">
    <property type="entry name" value="CELL SHAPE-DETERMINING PROTEIN MREC"/>
    <property type="match status" value="1"/>
</dbReference>
<dbReference type="InterPro" id="IPR042177">
    <property type="entry name" value="Cell/Rod_1"/>
</dbReference>
<dbReference type="Gene3D" id="2.40.10.340">
    <property type="entry name" value="Rod shape-determining protein MreC, domain 1"/>
    <property type="match status" value="1"/>
</dbReference>
<dbReference type="PANTHER" id="PTHR34138">
    <property type="entry name" value="CELL SHAPE-DETERMINING PROTEIN MREC"/>
    <property type="match status" value="1"/>
</dbReference>
<evidence type="ECO:0000256" key="2">
    <source>
        <dbReference type="ARBA" id="ARBA00013855"/>
    </source>
</evidence>
<organism evidence="7 8">
    <name type="scientific">Clostridium botulinum C/D str. DC5</name>
    <dbReference type="NCBI Taxonomy" id="1443128"/>
    <lineage>
        <taxon>Bacteria</taxon>
        <taxon>Bacillati</taxon>
        <taxon>Bacillota</taxon>
        <taxon>Clostridia</taxon>
        <taxon>Eubacteriales</taxon>
        <taxon>Clostridiaceae</taxon>
        <taxon>Clostridium</taxon>
    </lineage>
</organism>
<gene>
    <name evidence="7" type="ORF">Z955_06760</name>
</gene>
<dbReference type="InterPro" id="IPR055342">
    <property type="entry name" value="MreC_beta-barrel_core"/>
</dbReference>
<evidence type="ECO:0000259" key="6">
    <source>
        <dbReference type="Pfam" id="PF04085"/>
    </source>
</evidence>
<keyword evidence="3 5" id="KW-0133">Cell shape</keyword>
<evidence type="ECO:0000256" key="3">
    <source>
        <dbReference type="ARBA" id="ARBA00022960"/>
    </source>
</evidence>
<evidence type="ECO:0000256" key="4">
    <source>
        <dbReference type="ARBA" id="ARBA00032089"/>
    </source>
</evidence>
<dbReference type="PIRSF" id="PIRSF038471">
    <property type="entry name" value="MreC"/>
    <property type="match status" value="1"/>
</dbReference>
<dbReference type="AlphaFoldDB" id="A0A0A0IGX8"/>
<dbReference type="EMBL" id="JDRY01000033">
    <property type="protein sequence ID" value="KGM99526.1"/>
    <property type="molecule type" value="Genomic_DNA"/>
</dbReference>
<dbReference type="RefSeq" id="WP_039258403.1">
    <property type="nucleotide sequence ID" value="NZ_JDRY01000033.1"/>
</dbReference>
<evidence type="ECO:0000313" key="8">
    <source>
        <dbReference type="Proteomes" id="UP000030014"/>
    </source>
</evidence>
<dbReference type="GO" id="GO:0008360">
    <property type="term" value="P:regulation of cell shape"/>
    <property type="evidence" value="ECO:0007669"/>
    <property type="project" value="UniProtKB-KW"/>
</dbReference>
<dbReference type="NCBIfam" id="TIGR00219">
    <property type="entry name" value="mreC"/>
    <property type="match status" value="1"/>
</dbReference>